<dbReference type="CDD" id="cd07067">
    <property type="entry name" value="HP_PGM_like"/>
    <property type="match status" value="1"/>
</dbReference>
<evidence type="ECO:0000313" key="2">
    <source>
        <dbReference type="Proteomes" id="UP001165561"/>
    </source>
</evidence>
<dbReference type="Pfam" id="PF00300">
    <property type="entry name" value="His_Phos_1"/>
    <property type="match status" value="1"/>
</dbReference>
<dbReference type="InterPro" id="IPR013078">
    <property type="entry name" value="His_Pase_superF_clade-1"/>
</dbReference>
<dbReference type="SUPFAM" id="SSF53254">
    <property type="entry name" value="Phosphoglycerate mutase-like"/>
    <property type="match status" value="1"/>
</dbReference>
<organism evidence="1 2">
    <name type="scientific">Georgenia halotolerans</name>
    <dbReference type="NCBI Taxonomy" id="3028317"/>
    <lineage>
        <taxon>Bacteria</taxon>
        <taxon>Bacillati</taxon>
        <taxon>Actinomycetota</taxon>
        <taxon>Actinomycetes</taxon>
        <taxon>Micrococcales</taxon>
        <taxon>Bogoriellaceae</taxon>
        <taxon>Georgenia</taxon>
    </lineage>
</organism>
<dbReference type="InterPro" id="IPR029033">
    <property type="entry name" value="His_PPase_superfam"/>
</dbReference>
<accession>A0ABT5U020</accession>
<reference evidence="1" key="1">
    <citation type="submission" date="2023-02" db="EMBL/GenBank/DDBJ databases">
        <title>Georgenia sp.10Sc9-8, isolated from a soil sample collected from the Taklamakan desert.</title>
        <authorList>
            <person name="Liu S."/>
        </authorList>
    </citation>
    <scope>NUCLEOTIDE SEQUENCE</scope>
    <source>
        <strain evidence="1">10Sc9-8</strain>
    </source>
</reference>
<sequence>MTAGTIVFWRHGQTEYNAAQRLQGQVDIPLNDLGRRQAVRAAEVLAVERRPTHVVSSDLSRAVDTAQALAERTGLAVRTDARLRERGFGAWEGRTHEEIRSGWPEAFASWRRGNEPEGVGAETRAEAGQRVAAAVAATAEDLHDDDVLLVVAHGAAITLAQSVLLGLDPGSWFGMTGLDNCRWSTLLPNPGRAPAWRLSSYNVGVPAEA</sequence>
<dbReference type="EMBL" id="JARACI010000889">
    <property type="protein sequence ID" value="MDD9206456.1"/>
    <property type="molecule type" value="Genomic_DNA"/>
</dbReference>
<dbReference type="SMART" id="SM00855">
    <property type="entry name" value="PGAM"/>
    <property type="match status" value="1"/>
</dbReference>
<protein>
    <submittedName>
        <fullName evidence="1">Histidine phosphatase family protein</fullName>
    </submittedName>
</protein>
<comment type="caution">
    <text evidence="1">The sequence shown here is derived from an EMBL/GenBank/DDBJ whole genome shotgun (WGS) entry which is preliminary data.</text>
</comment>
<dbReference type="PANTHER" id="PTHR48100">
    <property type="entry name" value="BROAD-SPECIFICITY PHOSPHATASE YOR283W-RELATED"/>
    <property type="match status" value="1"/>
</dbReference>
<dbReference type="InterPro" id="IPR050275">
    <property type="entry name" value="PGM_Phosphatase"/>
</dbReference>
<proteinExistence type="predicted"/>
<keyword evidence="2" id="KW-1185">Reference proteome</keyword>
<dbReference type="Gene3D" id="3.40.50.1240">
    <property type="entry name" value="Phosphoglycerate mutase-like"/>
    <property type="match status" value="1"/>
</dbReference>
<evidence type="ECO:0000313" key="1">
    <source>
        <dbReference type="EMBL" id="MDD9206456.1"/>
    </source>
</evidence>
<name>A0ABT5U020_9MICO</name>
<dbReference type="PANTHER" id="PTHR48100:SF62">
    <property type="entry name" value="GLUCOSYL-3-PHOSPHOGLYCERATE PHOSPHATASE"/>
    <property type="match status" value="1"/>
</dbReference>
<gene>
    <name evidence="1" type="ORF">PU560_08230</name>
</gene>
<dbReference type="Proteomes" id="UP001165561">
    <property type="component" value="Unassembled WGS sequence"/>
</dbReference>